<keyword evidence="1" id="KW-0812">Transmembrane</keyword>
<keyword evidence="1" id="KW-0472">Membrane</keyword>
<evidence type="ECO:0000256" key="1">
    <source>
        <dbReference type="SAM" id="Phobius"/>
    </source>
</evidence>
<reference evidence="2" key="1">
    <citation type="submission" date="2018-01" db="EMBL/GenBank/DDBJ databases">
        <title>An insight into the sialome of Amazonian anophelines.</title>
        <authorList>
            <person name="Ribeiro J.M."/>
            <person name="Scarpassa V."/>
            <person name="Calvo E."/>
        </authorList>
    </citation>
    <scope>NUCLEOTIDE SEQUENCE</scope>
</reference>
<accession>A0A2M4D1T0</accession>
<sequence>MLCVSVLLVLLVVLLLILYVLPWLWGCVSAGARVLSASSWSSLSVNLASIIGFTTVFSNTMSLISITCEVAWPLSFLATSL</sequence>
<organism evidence="2">
    <name type="scientific">Anopheles darlingi</name>
    <name type="common">Mosquito</name>
    <dbReference type="NCBI Taxonomy" id="43151"/>
    <lineage>
        <taxon>Eukaryota</taxon>
        <taxon>Metazoa</taxon>
        <taxon>Ecdysozoa</taxon>
        <taxon>Arthropoda</taxon>
        <taxon>Hexapoda</taxon>
        <taxon>Insecta</taxon>
        <taxon>Pterygota</taxon>
        <taxon>Neoptera</taxon>
        <taxon>Endopterygota</taxon>
        <taxon>Diptera</taxon>
        <taxon>Nematocera</taxon>
        <taxon>Culicoidea</taxon>
        <taxon>Culicidae</taxon>
        <taxon>Anophelinae</taxon>
        <taxon>Anopheles</taxon>
    </lineage>
</organism>
<dbReference type="EMBL" id="GGFL01007366">
    <property type="protein sequence ID" value="MBW71544.1"/>
    <property type="molecule type" value="Transcribed_RNA"/>
</dbReference>
<name>A0A2M4D1T0_ANODA</name>
<dbReference type="AlphaFoldDB" id="A0A2M4D1T0"/>
<proteinExistence type="predicted"/>
<feature type="transmembrane region" description="Helical" evidence="1">
    <location>
        <begin position="40"/>
        <end position="57"/>
    </location>
</feature>
<evidence type="ECO:0000313" key="2">
    <source>
        <dbReference type="EMBL" id="MBW71544.1"/>
    </source>
</evidence>
<keyword evidence="1" id="KW-1133">Transmembrane helix</keyword>
<protein>
    <submittedName>
        <fullName evidence="2">Uncharacterized protein</fullName>
    </submittedName>
</protein>